<dbReference type="Proteomes" id="UP000294856">
    <property type="component" value="Unassembled WGS sequence"/>
</dbReference>
<dbReference type="GO" id="GO:0005829">
    <property type="term" value="C:cytosol"/>
    <property type="evidence" value="ECO:0007669"/>
    <property type="project" value="TreeGrafter"/>
</dbReference>
<accession>A0A4R1FPZ5</accession>
<dbReference type="Pfam" id="PF00702">
    <property type="entry name" value="Hydrolase"/>
    <property type="match status" value="1"/>
</dbReference>
<dbReference type="AlphaFoldDB" id="A0A4R1FPZ5"/>
<dbReference type="Gene3D" id="1.10.150.240">
    <property type="entry name" value="Putative phosphatase, domain 2"/>
    <property type="match status" value="1"/>
</dbReference>
<feature type="compositionally biased region" description="Polar residues" evidence="1">
    <location>
        <begin position="9"/>
        <end position="18"/>
    </location>
</feature>
<evidence type="ECO:0000313" key="3">
    <source>
        <dbReference type="Proteomes" id="UP000294856"/>
    </source>
</evidence>
<organism evidence="2 3">
    <name type="scientific">Nocardia alba</name>
    <dbReference type="NCBI Taxonomy" id="225051"/>
    <lineage>
        <taxon>Bacteria</taxon>
        <taxon>Bacillati</taxon>
        <taxon>Actinomycetota</taxon>
        <taxon>Actinomycetes</taxon>
        <taxon>Mycobacteriales</taxon>
        <taxon>Nocardiaceae</taxon>
        <taxon>Nocardia</taxon>
    </lineage>
</organism>
<evidence type="ECO:0000313" key="2">
    <source>
        <dbReference type="EMBL" id="TCJ95529.1"/>
    </source>
</evidence>
<name>A0A4R1FPZ5_9NOCA</name>
<gene>
    <name evidence="2" type="ORF">DFR71_4444</name>
</gene>
<dbReference type="InterPro" id="IPR023214">
    <property type="entry name" value="HAD_sf"/>
</dbReference>
<dbReference type="GO" id="GO:0004713">
    <property type="term" value="F:protein tyrosine kinase activity"/>
    <property type="evidence" value="ECO:0007669"/>
    <property type="project" value="TreeGrafter"/>
</dbReference>
<keyword evidence="3" id="KW-1185">Reference proteome</keyword>
<dbReference type="SUPFAM" id="SSF56784">
    <property type="entry name" value="HAD-like"/>
    <property type="match status" value="1"/>
</dbReference>
<evidence type="ECO:0000256" key="1">
    <source>
        <dbReference type="SAM" id="MobiDB-lite"/>
    </source>
</evidence>
<dbReference type="PANTHER" id="PTHR43434:SF20">
    <property type="entry name" value="5'-NUCLEOTIDASE"/>
    <property type="match status" value="1"/>
</dbReference>
<proteinExistence type="predicted"/>
<reference evidence="2 3" key="1">
    <citation type="submission" date="2019-03" db="EMBL/GenBank/DDBJ databases">
        <title>Genomic Encyclopedia of Type Strains, Phase IV (KMG-IV): sequencing the most valuable type-strain genomes for metagenomic binning, comparative biology and taxonomic classification.</title>
        <authorList>
            <person name="Goeker M."/>
        </authorList>
    </citation>
    <scope>NUCLEOTIDE SEQUENCE [LARGE SCALE GENOMIC DNA]</scope>
    <source>
        <strain evidence="2 3">DSM 44684</strain>
    </source>
</reference>
<comment type="caution">
    <text evidence="2">The sequence shown here is derived from an EMBL/GenBank/DDBJ whole genome shotgun (WGS) entry which is preliminary data.</text>
</comment>
<dbReference type="PANTHER" id="PTHR43434">
    <property type="entry name" value="PHOSPHOGLYCOLATE PHOSPHATASE"/>
    <property type="match status" value="1"/>
</dbReference>
<dbReference type="InterPro" id="IPR023198">
    <property type="entry name" value="PGP-like_dom2"/>
</dbReference>
<dbReference type="STRING" id="1210063.GCA_001612665_04086"/>
<dbReference type="InterPro" id="IPR036412">
    <property type="entry name" value="HAD-like_sf"/>
</dbReference>
<dbReference type="InterPro" id="IPR050155">
    <property type="entry name" value="HAD-like_hydrolase_sf"/>
</dbReference>
<feature type="region of interest" description="Disordered" evidence="1">
    <location>
        <begin position="1"/>
        <end position="20"/>
    </location>
</feature>
<dbReference type="Gene3D" id="3.40.50.1000">
    <property type="entry name" value="HAD superfamily/HAD-like"/>
    <property type="match status" value="1"/>
</dbReference>
<dbReference type="EMBL" id="SMFR01000003">
    <property type="protein sequence ID" value="TCJ95529.1"/>
    <property type="molecule type" value="Genomic_DNA"/>
</dbReference>
<protein>
    <submittedName>
        <fullName evidence="2">Phosphoglycolate phosphatase</fullName>
    </submittedName>
</protein>
<sequence>MQPGFHVNQRGSGPSGQRATGRATLVDRLTTVTLTVGFDLDMTLIDSRPGVTLAIDALAREFDLPIDGSHFAEQLGPPLATLLGDAGAPDDLIPHLVTRYRELYPDVIGHIGALPGADDALAAVRSGGGRTLVVTGKFEPHARLHLDHLGWRVDRLAGDLWATGKADVLREESARVFVGDHAGDMRGAKAAGVVAVGVTTGPYDADGLRTAGADVVLADLTLFADWLADHALG</sequence>